<dbReference type="Pfam" id="PF01814">
    <property type="entry name" value="Hemerythrin"/>
    <property type="match status" value="1"/>
</dbReference>
<organism evidence="3 4">
    <name type="scientific">Ramlibacter rhizophilus</name>
    <dbReference type="NCBI Taxonomy" id="1781167"/>
    <lineage>
        <taxon>Bacteria</taxon>
        <taxon>Pseudomonadati</taxon>
        <taxon>Pseudomonadota</taxon>
        <taxon>Betaproteobacteria</taxon>
        <taxon>Burkholderiales</taxon>
        <taxon>Comamonadaceae</taxon>
        <taxon>Ramlibacter</taxon>
    </lineage>
</organism>
<gene>
    <name evidence="3" type="ORF">EZ242_04165</name>
</gene>
<dbReference type="AlphaFoldDB" id="A0A4Z0C3A0"/>
<dbReference type="Gene3D" id="1.20.120.520">
    <property type="entry name" value="nmb1532 protein domain like"/>
    <property type="match status" value="1"/>
</dbReference>
<dbReference type="InterPro" id="IPR012312">
    <property type="entry name" value="Hemerythrin-like"/>
</dbReference>
<accession>A0A4Z0C3A0</accession>
<feature type="region of interest" description="Disordered" evidence="1">
    <location>
        <begin position="1"/>
        <end position="24"/>
    </location>
</feature>
<evidence type="ECO:0000313" key="4">
    <source>
        <dbReference type="Proteomes" id="UP000297564"/>
    </source>
</evidence>
<name>A0A4Z0C3A0_9BURK</name>
<sequence>METLEARPETTRRSPAAQPTAPRHDCYAGIHKALRLGVCRTLLQVGSADPQDPAETAAAAQAVRHLVAMSHAHLHKEDQFMHPLLEAALPGSTRHAQDEHQHHTESLDRLAALADRVEQAPVAQRAAALARLYQALAVFASEDFAHMHREETEHNAVLWAHYTDDELLDVERRIVAAIAPLEAMQLLQWFMPAFNAPERAGMLGGMRANAPAPVFDAACAVANHSLTQADWSKLARSLGIPAVPGLVSEARA</sequence>
<dbReference type="Proteomes" id="UP000297564">
    <property type="component" value="Unassembled WGS sequence"/>
</dbReference>
<evidence type="ECO:0000256" key="1">
    <source>
        <dbReference type="SAM" id="MobiDB-lite"/>
    </source>
</evidence>
<keyword evidence="4" id="KW-1185">Reference proteome</keyword>
<evidence type="ECO:0000259" key="2">
    <source>
        <dbReference type="Pfam" id="PF01814"/>
    </source>
</evidence>
<protein>
    <recommendedName>
        <fullName evidence="2">Hemerythrin-like domain-containing protein</fullName>
    </recommendedName>
</protein>
<evidence type="ECO:0000313" key="3">
    <source>
        <dbReference type="EMBL" id="TFZ04950.1"/>
    </source>
</evidence>
<comment type="caution">
    <text evidence="3">The sequence shown here is derived from an EMBL/GenBank/DDBJ whole genome shotgun (WGS) entry which is preliminary data.</text>
</comment>
<dbReference type="RefSeq" id="WP_135283833.1">
    <property type="nucleotide sequence ID" value="NZ_SMLL01000001.1"/>
</dbReference>
<dbReference type="OrthoDB" id="5654170at2"/>
<feature type="domain" description="Hemerythrin-like" evidence="2">
    <location>
        <begin position="42"/>
        <end position="152"/>
    </location>
</feature>
<proteinExistence type="predicted"/>
<feature type="compositionally biased region" description="Basic and acidic residues" evidence="1">
    <location>
        <begin position="1"/>
        <end position="12"/>
    </location>
</feature>
<reference evidence="3 4" key="1">
    <citation type="submission" date="2019-03" db="EMBL/GenBank/DDBJ databases">
        <title>Ramlibacter rhizophilus CCTCC AB2015357, whole genome shotgun sequence.</title>
        <authorList>
            <person name="Zhang X."/>
            <person name="Feng G."/>
            <person name="Zhu H."/>
        </authorList>
    </citation>
    <scope>NUCLEOTIDE SEQUENCE [LARGE SCALE GENOMIC DNA]</scope>
    <source>
        <strain evidence="3 4">CCTCC AB2015357</strain>
    </source>
</reference>
<dbReference type="EMBL" id="SMLL01000001">
    <property type="protein sequence ID" value="TFZ04950.1"/>
    <property type="molecule type" value="Genomic_DNA"/>
</dbReference>